<dbReference type="GO" id="GO:0000049">
    <property type="term" value="F:tRNA binding"/>
    <property type="evidence" value="ECO:0007669"/>
    <property type="project" value="InterPro"/>
</dbReference>
<proteinExistence type="inferred from homology"/>
<keyword evidence="11 13" id="KW-0030">Aminoacyl-tRNA synthetase</keyword>
<name>A0A1F6P9A2_9BACT</name>
<evidence type="ECO:0000313" key="16">
    <source>
        <dbReference type="Proteomes" id="UP000176634"/>
    </source>
</evidence>
<dbReference type="InterPro" id="IPR022911">
    <property type="entry name" value="Phe_tRNA_ligase_alpha1_bac"/>
</dbReference>
<gene>
    <name evidence="13" type="primary">pheS</name>
    <name evidence="15" type="ORF">A2563_03710</name>
</gene>
<evidence type="ECO:0000256" key="13">
    <source>
        <dbReference type="HAMAP-Rule" id="MF_00281"/>
    </source>
</evidence>
<organism evidence="15 16">
    <name type="scientific">Candidatus Magasanikbacteria bacterium RIFOXYD1_FULL_40_23</name>
    <dbReference type="NCBI Taxonomy" id="1798705"/>
    <lineage>
        <taxon>Bacteria</taxon>
        <taxon>Candidatus Magasanikiibacteriota</taxon>
    </lineage>
</organism>
<dbReference type="SUPFAM" id="SSF46589">
    <property type="entry name" value="tRNA-binding arm"/>
    <property type="match status" value="1"/>
</dbReference>
<dbReference type="HAMAP" id="MF_00281">
    <property type="entry name" value="Phe_tRNA_synth_alpha1"/>
    <property type="match status" value="1"/>
</dbReference>
<keyword evidence="6 13" id="KW-0479">Metal-binding</keyword>
<evidence type="ECO:0000256" key="1">
    <source>
        <dbReference type="ARBA" id="ARBA00004496"/>
    </source>
</evidence>
<evidence type="ECO:0000256" key="12">
    <source>
        <dbReference type="ARBA" id="ARBA00049255"/>
    </source>
</evidence>
<feature type="domain" description="Aminoacyl-transfer RNA synthetases class-II family profile" evidence="14">
    <location>
        <begin position="115"/>
        <end position="322"/>
    </location>
</feature>
<dbReference type="CDD" id="cd00496">
    <property type="entry name" value="PheRS_alpha_core"/>
    <property type="match status" value="1"/>
</dbReference>
<dbReference type="AlphaFoldDB" id="A0A1F6P9A2"/>
<evidence type="ECO:0000256" key="3">
    <source>
        <dbReference type="ARBA" id="ARBA00011209"/>
    </source>
</evidence>
<accession>A0A1F6P9A2</accession>
<dbReference type="PANTHER" id="PTHR11538:SF41">
    <property type="entry name" value="PHENYLALANINE--TRNA LIGASE, MITOCHONDRIAL"/>
    <property type="match status" value="1"/>
</dbReference>
<dbReference type="GO" id="GO:0006432">
    <property type="term" value="P:phenylalanyl-tRNA aminoacylation"/>
    <property type="evidence" value="ECO:0007669"/>
    <property type="project" value="UniProtKB-UniRule"/>
</dbReference>
<evidence type="ECO:0000256" key="10">
    <source>
        <dbReference type="ARBA" id="ARBA00022917"/>
    </source>
</evidence>
<evidence type="ECO:0000259" key="14">
    <source>
        <dbReference type="PROSITE" id="PS50862"/>
    </source>
</evidence>
<dbReference type="EC" id="6.1.1.20" evidence="13"/>
<keyword evidence="8 13" id="KW-0067">ATP-binding</keyword>
<keyword evidence="9 13" id="KW-0460">Magnesium</keyword>
<keyword evidence="5 13" id="KW-0436">Ligase</keyword>
<dbReference type="InterPro" id="IPR002319">
    <property type="entry name" value="Phenylalanyl-tRNA_Synthase"/>
</dbReference>
<comment type="subcellular location">
    <subcellularLocation>
        <location evidence="1 13">Cytoplasm</location>
    </subcellularLocation>
</comment>
<protein>
    <recommendedName>
        <fullName evidence="13">Phenylalanine--tRNA ligase alpha subunit</fullName>
        <ecNumber evidence="13">6.1.1.20</ecNumber>
    </recommendedName>
    <alternativeName>
        <fullName evidence="13">Phenylalanyl-tRNA synthetase alpha subunit</fullName>
        <shortName evidence="13">PheRS</shortName>
    </alternativeName>
</protein>
<dbReference type="Proteomes" id="UP000176634">
    <property type="component" value="Unassembled WGS sequence"/>
</dbReference>
<evidence type="ECO:0000256" key="9">
    <source>
        <dbReference type="ARBA" id="ARBA00022842"/>
    </source>
</evidence>
<dbReference type="Pfam" id="PF02912">
    <property type="entry name" value="Phe_tRNA-synt_N"/>
    <property type="match status" value="1"/>
</dbReference>
<evidence type="ECO:0000256" key="8">
    <source>
        <dbReference type="ARBA" id="ARBA00022840"/>
    </source>
</evidence>
<dbReference type="GO" id="GO:0000287">
    <property type="term" value="F:magnesium ion binding"/>
    <property type="evidence" value="ECO:0007669"/>
    <property type="project" value="UniProtKB-UniRule"/>
</dbReference>
<dbReference type="InterPro" id="IPR045864">
    <property type="entry name" value="aa-tRNA-synth_II/BPL/LPL"/>
</dbReference>
<dbReference type="EMBL" id="MFRA01000005">
    <property type="protein sequence ID" value="OGH92749.1"/>
    <property type="molecule type" value="Genomic_DNA"/>
</dbReference>
<dbReference type="InterPro" id="IPR010978">
    <property type="entry name" value="tRNA-bd_arm"/>
</dbReference>
<dbReference type="FunFam" id="3.30.930.10:FF:000089">
    <property type="entry name" value="Phenylalanine--tRNA ligase alpha subunit"/>
    <property type="match status" value="1"/>
</dbReference>
<evidence type="ECO:0000256" key="4">
    <source>
        <dbReference type="ARBA" id="ARBA00022490"/>
    </source>
</evidence>
<evidence type="ECO:0000256" key="6">
    <source>
        <dbReference type="ARBA" id="ARBA00022723"/>
    </source>
</evidence>
<evidence type="ECO:0000256" key="2">
    <source>
        <dbReference type="ARBA" id="ARBA00010207"/>
    </source>
</evidence>
<dbReference type="PROSITE" id="PS50862">
    <property type="entry name" value="AA_TRNA_LIGASE_II"/>
    <property type="match status" value="1"/>
</dbReference>
<dbReference type="Gene3D" id="3.30.930.10">
    <property type="entry name" value="Bira Bifunctional Protein, Domain 2"/>
    <property type="match status" value="1"/>
</dbReference>
<dbReference type="PANTHER" id="PTHR11538">
    <property type="entry name" value="PHENYLALANYL-TRNA SYNTHETASE"/>
    <property type="match status" value="1"/>
</dbReference>
<evidence type="ECO:0000256" key="5">
    <source>
        <dbReference type="ARBA" id="ARBA00022598"/>
    </source>
</evidence>
<dbReference type="SUPFAM" id="SSF55681">
    <property type="entry name" value="Class II aaRS and biotin synthetases"/>
    <property type="match status" value="1"/>
</dbReference>
<keyword evidence="4 13" id="KW-0963">Cytoplasm</keyword>
<dbReference type="NCBIfam" id="TIGR00468">
    <property type="entry name" value="pheS"/>
    <property type="match status" value="1"/>
</dbReference>
<sequence length="343" mass="38774">MQEKLKQLKTEALLALKSIKDKAQLEELEVRFLGRKGGELTELLKGLKDLSDDAKREVGQLANEVKTSLEEAVSAKKKEFSKIEMAGLLEKESLDISQPALPPKSFGHLHPNTIIQNDLEDFFTSMGFMVLDGPELESEYYNFSALNIPPDHPARDMQDTFYIKNHTDWVMRTHTSPVQVRAMQKYGAPLRMIVPGKCFRNEATDVRHEHTFYQLEGVVIDKDISFAHMKGVLESVAKHLYGPDTKINMRPKFYPFVEPGVNLEVTCFVCQGKGCRLCKQSGWLEIGGAGMIHPNVLRESGIDTKVNQGFAFGFGLTRLVMLKYGIEDVRLLESGNMKFLEQF</sequence>
<evidence type="ECO:0000256" key="11">
    <source>
        <dbReference type="ARBA" id="ARBA00023146"/>
    </source>
</evidence>
<keyword evidence="7 13" id="KW-0547">Nucleotide-binding</keyword>
<dbReference type="InterPro" id="IPR006195">
    <property type="entry name" value="aa-tRNA-synth_II"/>
</dbReference>
<dbReference type="GO" id="GO:0005737">
    <property type="term" value="C:cytoplasm"/>
    <property type="evidence" value="ECO:0007669"/>
    <property type="project" value="UniProtKB-SubCell"/>
</dbReference>
<dbReference type="STRING" id="1798705.A2563_03710"/>
<comment type="caution">
    <text evidence="15">The sequence shown here is derived from an EMBL/GenBank/DDBJ whole genome shotgun (WGS) entry which is preliminary data.</text>
</comment>
<feature type="binding site" evidence="13">
    <location>
        <position position="258"/>
    </location>
    <ligand>
        <name>Mg(2+)</name>
        <dbReference type="ChEBI" id="CHEBI:18420"/>
        <note>shared with beta subunit</note>
    </ligand>
</feature>
<dbReference type="InterPro" id="IPR004188">
    <property type="entry name" value="Phe-tRNA_ligase_II_N"/>
</dbReference>
<comment type="cofactor">
    <cofactor evidence="13">
        <name>Mg(2+)</name>
        <dbReference type="ChEBI" id="CHEBI:18420"/>
    </cofactor>
    <text evidence="13">Binds 2 magnesium ions per tetramer.</text>
</comment>
<evidence type="ECO:0000256" key="7">
    <source>
        <dbReference type="ARBA" id="ARBA00022741"/>
    </source>
</evidence>
<comment type="catalytic activity">
    <reaction evidence="12 13">
        <text>tRNA(Phe) + L-phenylalanine + ATP = L-phenylalanyl-tRNA(Phe) + AMP + diphosphate + H(+)</text>
        <dbReference type="Rhea" id="RHEA:19413"/>
        <dbReference type="Rhea" id="RHEA-COMP:9668"/>
        <dbReference type="Rhea" id="RHEA-COMP:9699"/>
        <dbReference type="ChEBI" id="CHEBI:15378"/>
        <dbReference type="ChEBI" id="CHEBI:30616"/>
        <dbReference type="ChEBI" id="CHEBI:33019"/>
        <dbReference type="ChEBI" id="CHEBI:58095"/>
        <dbReference type="ChEBI" id="CHEBI:78442"/>
        <dbReference type="ChEBI" id="CHEBI:78531"/>
        <dbReference type="ChEBI" id="CHEBI:456215"/>
        <dbReference type="EC" id="6.1.1.20"/>
    </reaction>
</comment>
<dbReference type="GO" id="GO:0004826">
    <property type="term" value="F:phenylalanine-tRNA ligase activity"/>
    <property type="evidence" value="ECO:0007669"/>
    <property type="project" value="UniProtKB-UniRule"/>
</dbReference>
<dbReference type="Pfam" id="PF01409">
    <property type="entry name" value="tRNA-synt_2d"/>
    <property type="match status" value="1"/>
</dbReference>
<dbReference type="GO" id="GO:0005524">
    <property type="term" value="F:ATP binding"/>
    <property type="evidence" value="ECO:0007669"/>
    <property type="project" value="UniProtKB-UniRule"/>
</dbReference>
<comment type="similarity">
    <text evidence="2 13">Belongs to the class-II aminoacyl-tRNA synthetase family. Phe-tRNA synthetase alpha subunit type 1 subfamily.</text>
</comment>
<evidence type="ECO:0000313" key="15">
    <source>
        <dbReference type="EMBL" id="OGH92749.1"/>
    </source>
</evidence>
<dbReference type="InterPro" id="IPR004529">
    <property type="entry name" value="Phe-tRNA-synth_IIc_asu"/>
</dbReference>
<reference evidence="15 16" key="1">
    <citation type="journal article" date="2016" name="Nat. Commun.">
        <title>Thousands of microbial genomes shed light on interconnected biogeochemical processes in an aquifer system.</title>
        <authorList>
            <person name="Anantharaman K."/>
            <person name="Brown C.T."/>
            <person name="Hug L.A."/>
            <person name="Sharon I."/>
            <person name="Castelle C.J."/>
            <person name="Probst A.J."/>
            <person name="Thomas B.C."/>
            <person name="Singh A."/>
            <person name="Wilkins M.J."/>
            <person name="Karaoz U."/>
            <person name="Brodie E.L."/>
            <person name="Williams K.H."/>
            <person name="Hubbard S.S."/>
            <person name="Banfield J.F."/>
        </authorList>
    </citation>
    <scope>NUCLEOTIDE SEQUENCE [LARGE SCALE GENOMIC DNA]</scope>
</reference>
<comment type="subunit">
    <text evidence="3 13">Tetramer of two alpha and two beta subunits.</text>
</comment>
<keyword evidence="10 13" id="KW-0648">Protein biosynthesis</keyword>